<name>A0A5S4UXK2_9MICO</name>
<dbReference type="Gene3D" id="3.40.50.1460">
    <property type="match status" value="1"/>
</dbReference>
<evidence type="ECO:0000313" key="3">
    <source>
        <dbReference type="EMBL" id="TYL50323.1"/>
    </source>
</evidence>
<gene>
    <name evidence="3" type="ORF">FYC51_13995</name>
</gene>
<evidence type="ECO:0000313" key="4">
    <source>
        <dbReference type="Proteomes" id="UP000325243"/>
    </source>
</evidence>
<feature type="region of interest" description="Disordered" evidence="1">
    <location>
        <begin position="722"/>
        <end position="741"/>
    </location>
</feature>
<keyword evidence="4" id="KW-1185">Reference proteome</keyword>
<dbReference type="SUPFAM" id="SSF53474">
    <property type="entry name" value="alpha/beta-Hydrolases"/>
    <property type="match status" value="1"/>
</dbReference>
<dbReference type="PANTHER" id="PTHR48104">
    <property type="entry name" value="METACASPASE-4"/>
    <property type="match status" value="1"/>
</dbReference>
<dbReference type="InterPro" id="IPR050452">
    <property type="entry name" value="Metacaspase"/>
</dbReference>
<feature type="domain" description="Peptidase C14 caspase" evidence="2">
    <location>
        <begin position="421"/>
        <end position="692"/>
    </location>
</feature>
<evidence type="ECO:0000256" key="1">
    <source>
        <dbReference type="SAM" id="MobiDB-lite"/>
    </source>
</evidence>
<reference evidence="3 4" key="1">
    <citation type="submission" date="2019-08" db="EMBL/GenBank/DDBJ databases">
        <authorList>
            <person name="Hu J."/>
        </authorList>
    </citation>
    <scope>NUCLEOTIDE SEQUENCE [LARGE SCALE GENOMIC DNA]</scope>
    <source>
        <strain evidence="3 4">NEAU-184</strain>
    </source>
</reference>
<organism evidence="3 4">
    <name type="scientific">Agromyces mariniharenae</name>
    <dbReference type="NCBI Taxonomy" id="2604423"/>
    <lineage>
        <taxon>Bacteria</taxon>
        <taxon>Bacillati</taxon>
        <taxon>Actinomycetota</taxon>
        <taxon>Actinomycetes</taxon>
        <taxon>Micrococcales</taxon>
        <taxon>Microbacteriaceae</taxon>
        <taxon>Agromyces</taxon>
    </lineage>
</organism>
<dbReference type="SUPFAM" id="SSF52129">
    <property type="entry name" value="Caspase-like"/>
    <property type="match status" value="1"/>
</dbReference>
<accession>A0A5S4UXK2</accession>
<dbReference type="AlphaFoldDB" id="A0A5S4UXK2"/>
<feature type="compositionally biased region" description="Pro residues" evidence="1">
    <location>
        <begin position="1"/>
        <end position="18"/>
    </location>
</feature>
<sequence length="759" mass="79323">MNAVRPPSPSAPPSPPTAAAPAAPRGGPDLSAAELADLRPHVITLEDGKLATGAPSEPRDVGAYRTTTGDVDALFETHLPAFIAAHAPGPVPVVLYAHGGLVDKASGFGIAQQQVAWWKENGVYPIHFVWETGLGTALWDALRRWASGGRRGWVDEAKDTFLEVAARLLGGGGIWNDMKIDAAAASVKGGGGHYFVRALARFMAEHPNEIEVHAVGHSAGSIFHSHLLDAALEADVPEISSLSLLAPAVRVDTFSKLVMPHARSGKIARVAIFTMDDEAERADTCLRIYNKSLLYLVSASFEPQKATPILGMAKFLTRDAELADFFTGASADGDLVLAPNAVGVRTASAATSHGDFDDDAPTMESVARRVAGVGAVSAFPKGRSREIAPWPEYEDVPGAVAGTRSADGAGGTDAAPGTGARRALCIGVDAYPDEGDRLRGCVADARAWAEALRAAQFEVTELTDAAATRDAILRGILELVSQAAPGDVLAVQYSGHGTFVPDLDADEEDGDVAKDEALCPVDFRKQGRLIIDDDLARIWDVIPEGVALTAFFDSCHSGSANRAPRVDLTPVGDSLPRAVVLTREDEQAYRADRGVAPVSDDDDAVRDAAIASVLASEVVAPAAPRAAGVRREVLFSACKATEVAWESGGHGDFTRTALPLLTTGVGSVSNRDFVRQVVEQFGANRRQTPEFHGEEVLGGRILLGTASASAVAADGVATVGTGTVTPVGPGPRTDDGAASDRQRDAVVAILRATADLLEG</sequence>
<feature type="region of interest" description="Disordered" evidence="1">
    <location>
        <begin position="1"/>
        <end position="31"/>
    </location>
</feature>
<dbReference type="RefSeq" id="WP_148734425.1">
    <property type="nucleotide sequence ID" value="NZ_VSSB01000002.1"/>
</dbReference>
<dbReference type="InterPro" id="IPR011600">
    <property type="entry name" value="Pept_C14_caspase"/>
</dbReference>
<dbReference type="Proteomes" id="UP000325243">
    <property type="component" value="Unassembled WGS sequence"/>
</dbReference>
<protein>
    <submittedName>
        <fullName evidence="3">Caspase family protein</fullName>
    </submittedName>
</protein>
<feature type="compositionally biased region" description="Basic and acidic residues" evidence="1">
    <location>
        <begin position="732"/>
        <end position="741"/>
    </location>
</feature>
<dbReference type="GO" id="GO:0005737">
    <property type="term" value="C:cytoplasm"/>
    <property type="evidence" value="ECO:0007669"/>
    <property type="project" value="TreeGrafter"/>
</dbReference>
<dbReference type="GO" id="GO:0006508">
    <property type="term" value="P:proteolysis"/>
    <property type="evidence" value="ECO:0007669"/>
    <property type="project" value="InterPro"/>
</dbReference>
<dbReference type="GO" id="GO:0004197">
    <property type="term" value="F:cysteine-type endopeptidase activity"/>
    <property type="evidence" value="ECO:0007669"/>
    <property type="project" value="InterPro"/>
</dbReference>
<dbReference type="InterPro" id="IPR029058">
    <property type="entry name" value="AB_hydrolase_fold"/>
</dbReference>
<proteinExistence type="predicted"/>
<dbReference type="EMBL" id="VSSB01000002">
    <property type="protein sequence ID" value="TYL50323.1"/>
    <property type="molecule type" value="Genomic_DNA"/>
</dbReference>
<comment type="caution">
    <text evidence="3">The sequence shown here is derived from an EMBL/GenBank/DDBJ whole genome shotgun (WGS) entry which is preliminary data.</text>
</comment>
<dbReference type="PANTHER" id="PTHR48104:SF30">
    <property type="entry name" value="METACASPASE-1"/>
    <property type="match status" value="1"/>
</dbReference>
<dbReference type="InterPro" id="IPR029030">
    <property type="entry name" value="Caspase-like_dom_sf"/>
</dbReference>
<feature type="compositionally biased region" description="Low complexity" evidence="1">
    <location>
        <begin position="722"/>
        <end position="731"/>
    </location>
</feature>
<evidence type="ECO:0000259" key="2">
    <source>
        <dbReference type="Pfam" id="PF00656"/>
    </source>
</evidence>
<dbReference type="Pfam" id="PF00656">
    <property type="entry name" value="Peptidase_C14"/>
    <property type="match status" value="1"/>
</dbReference>